<comment type="caution">
    <text evidence="2">The sequence shown here is derived from an EMBL/GenBank/DDBJ whole genome shotgun (WGS) entry which is preliminary data.</text>
</comment>
<accession>A0A511Z5W1</accession>
<keyword evidence="3" id="KW-1185">Reference proteome</keyword>
<evidence type="ECO:0000313" key="3">
    <source>
        <dbReference type="Proteomes" id="UP000321901"/>
    </source>
</evidence>
<feature type="region of interest" description="Disordered" evidence="1">
    <location>
        <begin position="15"/>
        <end position="44"/>
    </location>
</feature>
<dbReference type="EMBL" id="BJYL01000015">
    <property type="protein sequence ID" value="GEN82837.1"/>
    <property type="molecule type" value="Genomic_DNA"/>
</dbReference>
<dbReference type="Proteomes" id="UP000321901">
    <property type="component" value="Unassembled WGS sequence"/>
</dbReference>
<organism evidence="2 3">
    <name type="scientific">Sporosarcina luteola</name>
    <dbReference type="NCBI Taxonomy" id="582850"/>
    <lineage>
        <taxon>Bacteria</taxon>
        <taxon>Bacillati</taxon>
        <taxon>Bacillota</taxon>
        <taxon>Bacilli</taxon>
        <taxon>Bacillales</taxon>
        <taxon>Caryophanaceae</taxon>
        <taxon>Sporosarcina</taxon>
    </lineage>
</organism>
<evidence type="ECO:0000313" key="2">
    <source>
        <dbReference type="EMBL" id="GEN82837.1"/>
    </source>
</evidence>
<protein>
    <submittedName>
        <fullName evidence="2">Uncharacterized protein</fullName>
    </submittedName>
</protein>
<gene>
    <name evidence="2" type="ORF">SLU01_11490</name>
</gene>
<dbReference type="AlphaFoldDB" id="A0A511Z5W1"/>
<reference evidence="2 3" key="1">
    <citation type="submission" date="2019-07" db="EMBL/GenBank/DDBJ databases">
        <title>Whole genome shotgun sequence of Sporosarcina luteola NBRC 105378.</title>
        <authorList>
            <person name="Hosoyama A."/>
            <person name="Uohara A."/>
            <person name="Ohji S."/>
            <person name="Ichikawa N."/>
        </authorList>
    </citation>
    <scope>NUCLEOTIDE SEQUENCE [LARGE SCALE GENOMIC DNA]</scope>
    <source>
        <strain evidence="2 3">NBRC 105378</strain>
    </source>
</reference>
<name>A0A511Z5W1_9BACL</name>
<evidence type="ECO:0000256" key="1">
    <source>
        <dbReference type="SAM" id="MobiDB-lite"/>
    </source>
</evidence>
<sequence length="44" mass="4736">MYEVFKRDKLRLAHNGPFNTTAKGELGGSAGVSRNATSFPDVPV</sequence>
<proteinExistence type="predicted"/>